<dbReference type="PANTHER" id="PTHR32552:SF68">
    <property type="entry name" value="FERRICHROME OUTER MEMBRANE TRANSPORTER_PHAGE RECEPTOR"/>
    <property type="match status" value="1"/>
</dbReference>
<dbReference type="InterPro" id="IPR037066">
    <property type="entry name" value="Plug_dom_sf"/>
</dbReference>
<keyword evidence="10 15" id="KW-0798">TonB box</keyword>
<keyword evidence="13 14" id="KW-0998">Cell outer membrane</keyword>
<dbReference type="InterPro" id="IPR036942">
    <property type="entry name" value="Beta-barrel_TonB_sf"/>
</dbReference>
<dbReference type="GO" id="GO:0015344">
    <property type="term" value="F:siderophore uptake transmembrane transporter activity"/>
    <property type="evidence" value="ECO:0007669"/>
    <property type="project" value="TreeGrafter"/>
</dbReference>
<evidence type="ECO:0000256" key="12">
    <source>
        <dbReference type="ARBA" id="ARBA00023170"/>
    </source>
</evidence>
<dbReference type="InterPro" id="IPR010105">
    <property type="entry name" value="TonB_sidphr_rcpt"/>
</dbReference>
<keyword evidence="12 19" id="KW-0675">Receptor</keyword>
<evidence type="ECO:0000256" key="16">
    <source>
        <dbReference type="SAM" id="SignalP"/>
    </source>
</evidence>
<proteinExistence type="inferred from homology"/>
<keyword evidence="4 14" id="KW-1134">Transmembrane beta strand</keyword>
<reference evidence="19 20" key="1">
    <citation type="submission" date="2018-03" db="EMBL/GenBank/DDBJ databases">
        <title>Cereibacter changlensis.</title>
        <authorList>
            <person name="Meyer T.E."/>
            <person name="Miller S."/>
            <person name="Lodha T."/>
            <person name="Gandham S."/>
            <person name="Chintalapati S."/>
            <person name="Chintalapati V.R."/>
        </authorList>
    </citation>
    <scope>NUCLEOTIDE SEQUENCE [LARGE SCALE GENOMIC DNA]</scope>
    <source>
        <strain evidence="19 20">JA139</strain>
    </source>
</reference>
<dbReference type="Pfam" id="PF00593">
    <property type="entry name" value="TonB_dep_Rec_b-barrel"/>
    <property type="match status" value="1"/>
</dbReference>
<evidence type="ECO:0000256" key="9">
    <source>
        <dbReference type="ARBA" id="ARBA00023065"/>
    </source>
</evidence>
<protein>
    <submittedName>
        <fullName evidence="19">TonB-dependent siderophore receptor</fullName>
    </submittedName>
</protein>
<dbReference type="Pfam" id="PF07715">
    <property type="entry name" value="Plug"/>
    <property type="match status" value="1"/>
</dbReference>
<dbReference type="GO" id="GO:0015891">
    <property type="term" value="P:siderophore transport"/>
    <property type="evidence" value="ECO:0007669"/>
    <property type="project" value="InterPro"/>
</dbReference>
<keyword evidence="9" id="KW-0406">Ion transport</keyword>
<evidence type="ECO:0000256" key="6">
    <source>
        <dbReference type="ARBA" id="ARBA00022692"/>
    </source>
</evidence>
<evidence type="ECO:0000256" key="11">
    <source>
        <dbReference type="ARBA" id="ARBA00023136"/>
    </source>
</evidence>
<dbReference type="OrthoDB" id="9760333at2"/>
<dbReference type="InterPro" id="IPR012910">
    <property type="entry name" value="Plug_dom"/>
</dbReference>
<dbReference type="EMBL" id="PZKG01000121">
    <property type="protein sequence ID" value="PTE20254.1"/>
    <property type="molecule type" value="Genomic_DNA"/>
</dbReference>
<dbReference type="Gene3D" id="2.170.130.10">
    <property type="entry name" value="TonB-dependent receptor, plug domain"/>
    <property type="match status" value="1"/>
</dbReference>
<dbReference type="Proteomes" id="UP000241010">
    <property type="component" value="Unassembled WGS sequence"/>
</dbReference>
<dbReference type="PROSITE" id="PS52016">
    <property type="entry name" value="TONB_DEPENDENT_REC_3"/>
    <property type="match status" value="1"/>
</dbReference>
<keyword evidence="11 14" id="KW-0472">Membrane</keyword>
<dbReference type="AlphaFoldDB" id="A0A2T4JQQ9"/>
<sequence length="706" mass="76909">METAMDYISRPSPRHRCLAALLMGCTALVALPTGAVAQEGAEEDGSFRLSPIIVDVGAASDDDANSVVVRELWVGGKVATSILDTPASVSVVTQREIAQRNATTTEEVLQYSAGIVTDYYGSDDRNDYFLVRGFQASTYRDGLSLGAMRDTREESYAFERVEVMKGANSTLFGVSDPGGSVNFVTKTPKFERFGEVYGQVGSNDHKELGFDFGDTLNPMGTFAYRLSGKLKDSALDYDHSRDDDSFLMGGLSWAPTDDTTVTVTFDHLERDATPNSGGYPIDREYDRSDFFGEPDFNDHDVKRDTLSAMVRHDFGGGLSFSGNLRYTDVSDEFAYVYITDTAGRVGSSVDRDYYGSASTAEEIVGNAILQYDASFGTADSSTLLGFEFRNVEQSVLSIYGDAGPIDIANPVYSGSPANPVVIEDSESDTKTKSVFVQQNFSFNDKIIATVGLRHDWLDLSRDGEHDEVSETSLRAALTYKVTDEVSAYVSFAESVAPPDMGVEPERGEQYEVGVKYQPAGTRALLSAAVFDLTKKNVSVSLPVDGGGIERQSVGETRVRGFELEGKAEIADNWEVIGSYSYVDSEVVRSNPVRGVDVEGNEFSSVPNHMASLWVNRIVPATQNHGEMTFGLGARYVGSYFYDVRNNTGASDATTLFDAAFSYDIAENTGLSINVSNLFDEQHVVGSGTADYYNPGRTITATLRRTW</sequence>
<evidence type="ECO:0000256" key="3">
    <source>
        <dbReference type="ARBA" id="ARBA00022448"/>
    </source>
</evidence>
<evidence type="ECO:0000256" key="2">
    <source>
        <dbReference type="ARBA" id="ARBA00009810"/>
    </source>
</evidence>
<dbReference type="SUPFAM" id="SSF56935">
    <property type="entry name" value="Porins"/>
    <property type="match status" value="1"/>
</dbReference>
<name>A0A2T4JQQ9_9RHOB</name>
<accession>A0A2T4JQQ9</accession>
<dbReference type="InterPro" id="IPR000531">
    <property type="entry name" value="Beta-barrel_TonB"/>
</dbReference>
<evidence type="ECO:0000256" key="7">
    <source>
        <dbReference type="ARBA" id="ARBA00022729"/>
    </source>
</evidence>
<comment type="caution">
    <text evidence="19">The sequence shown here is derived from an EMBL/GenBank/DDBJ whole genome shotgun (WGS) entry which is preliminary data.</text>
</comment>
<evidence type="ECO:0000256" key="5">
    <source>
        <dbReference type="ARBA" id="ARBA00022496"/>
    </source>
</evidence>
<feature type="domain" description="TonB-dependent receptor plug" evidence="18">
    <location>
        <begin position="83"/>
        <end position="179"/>
    </location>
</feature>
<dbReference type="GO" id="GO:0009279">
    <property type="term" value="C:cell outer membrane"/>
    <property type="evidence" value="ECO:0007669"/>
    <property type="project" value="UniProtKB-SubCell"/>
</dbReference>
<evidence type="ECO:0000313" key="19">
    <source>
        <dbReference type="EMBL" id="PTE20254.1"/>
    </source>
</evidence>
<evidence type="ECO:0000259" key="17">
    <source>
        <dbReference type="Pfam" id="PF00593"/>
    </source>
</evidence>
<comment type="subcellular location">
    <subcellularLocation>
        <location evidence="1 14">Cell outer membrane</location>
        <topology evidence="1 14">Multi-pass membrane protein</topology>
    </subcellularLocation>
</comment>
<keyword evidence="3 14" id="KW-0813">Transport</keyword>
<keyword evidence="5" id="KW-0410">Iron transport</keyword>
<keyword evidence="20" id="KW-1185">Reference proteome</keyword>
<feature type="chain" id="PRO_5015741639" evidence="16">
    <location>
        <begin position="38"/>
        <end position="706"/>
    </location>
</feature>
<dbReference type="InterPro" id="IPR039426">
    <property type="entry name" value="TonB-dep_rcpt-like"/>
</dbReference>
<evidence type="ECO:0000256" key="15">
    <source>
        <dbReference type="RuleBase" id="RU003357"/>
    </source>
</evidence>
<dbReference type="NCBIfam" id="TIGR01783">
    <property type="entry name" value="TonB-siderophor"/>
    <property type="match status" value="1"/>
</dbReference>
<dbReference type="CDD" id="cd01347">
    <property type="entry name" value="ligand_gated_channel"/>
    <property type="match status" value="1"/>
</dbReference>
<dbReference type="GO" id="GO:0038023">
    <property type="term" value="F:signaling receptor activity"/>
    <property type="evidence" value="ECO:0007669"/>
    <property type="project" value="InterPro"/>
</dbReference>
<evidence type="ECO:0000256" key="8">
    <source>
        <dbReference type="ARBA" id="ARBA00023004"/>
    </source>
</evidence>
<feature type="signal peptide" evidence="16">
    <location>
        <begin position="1"/>
        <end position="37"/>
    </location>
</feature>
<dbReference type="PANTHER" id="PTHR32552">
    <property type="entry name" value="FERRICHROME IRON RECEPTOR-RELATED"/>
    <property type="match status" value="1"/>
</dbReference>
<evidence type="ECO:0000256" key="4">
    <source>
        <dbReference type="ARBA" id="ARBA00022452"/>
    </source>
</evidence>
<organism evidence="19 20">
    <name type="scientific">Cereibacter changlensis JA139</name>
    <dbReference type="NCBI Taxonomy" id="1188249"/>
    <lineage>
        <taxon>Bacteria</taxon>
        <taxon>Pseudomonadati</taxon>
        <taxon>Pseudomonadota</taxon>
        <taxon>Alphaproteobacteria</taxon>
        <taxon>Rhodobacterales</taxon>
        <taxon>Paracoccaceae</taxon>
        <taxon>Cereibacter</taxon>
    </lineage>
</organism>
<evidence type="ECO:0000256" key="14">
    <source>
        <dbReference type="PROSITE-ProRule" id="PRU01360"/>
    </source>
</evidence>
<evidence type="ECO:0000256" key="13">
    <source>
        <dbReference type="ARBA" id="ARBA00023237"/>
    </source>
</evidence>
<dbReference type="Gene3D" id="2.40.170.20">
    <property type="entry name" value="TonB-dependent receptor, beta-barrel domain"/>
    <property type="match status" value="1"/>
</dbReference>
<gene>
    <name evidence="19" type="ORF">C5F48_18485</name>
</gene>
<keyword evidence="8" id="KW-0408">Iron</keyword>
<feature type="domain" description="TonB-dependent receptor-like beta-barrel" evidence="17">
    <location>
        <begin position="253"/>
        <end position="677"/>
    </location>
</feature>
<evidence type="ECO:0000313" key="20">
    <source>
        <dbReference type="Proteomes" id="UP000241010"/>
    </source>
</evidence>
<comment type="similarity">
    <text evidence="2 14 15">Belongs to the TonB-dependent receptor family.</text>
</comment>
<evidence type="ECO:0000256" key="1">
    <source>
        <dbReference type="ARBA" id="ARBA00004571"/>
    </source>
</evidence>
<evidence type="ECO:0000259" key="18">
    <source>
        <dbReference type="Pfam" id="PF07715"/>
    </source>
</evidence>
<evidence type="ECO:0000256" key="10">
    <source>
        <dbReference type="ARBA" id="ARBA00023077"/>
    </source>
</evidence>
<keyword evidence="7 16" id="KW-0732">Signal</keyword>
<keyword evidence="6 14" id="KW-0812">Transmembrane</keyword>